<gene>
    <name evidence="1" type="ORF">CALMAC_LOCUS18208</name>
</gene>
<keyword evidence="2" id="KW-1185">Reference proteome</keyword>
<organism evidence="1 2">
    <name type="scientific">Callosobruchus maculatus</name>
    <name type="common">Southern cowpea weevil</name>
    <name type="synonym">Pulse bruchid</name>
    <dbReference type="NCBI Taxonomy" id="64391"/>
    <lineage>
        <taxon>Eukaryota</taxon>
        <taxon>Metazoa</taxon>
        <taxon>Ecdysozoa</taxon>
        <taxon>Arthropoda</taxon>
        <taxon>Hexapoda</taxon>
        <taxon>Insecta</taxon>
        <taxon>Pterygota</taxon>
        <taxon>Neoptera</taxon>
        <taxon>Endopterygota</taxon>
        <taxon>Coleoptera</taxon>
        <taxon>Polyphaga</taxon>
        <taxon>Cucujiformia</taxon>
        <taxon>Chrysomeloidea</taxon>
        <taxon>Chrysomelidae</taxon>
        <taxon>Bruchinae</taxon>
        <taxon>Bruchini</taxon>
        <taxon>Callosobruchus</taxon>
    </lineage>
</organism>
<protein>
    <submittedName>
        <fullName evidence="1">Uncharacterized protein</fullName>
    </submittedName>
</protein>
<accession>A0A653DK19</accession>
<dbReference type="AlphaFoldDB" id="A0A653DK19"/>
<proteinExistence type="predicted"/>
<evidence type="ECO:0000313" key="2">
    <source>
        <dbReference type="Proteomes" id="UP000410492"/>
    </source>
</evidence>
<dbReference type="Proteomes" id="UP000410492">
    <property type="component" value="Unassembled WGS sequence"/>
</dbReference>
<dbReference type="EMBL" id="CAACVG010012590">
    <property type="protein sequence ID" value="VEN60545.1"/>
    <property type="molecule type" value="Genomic_DNA"/>
</dbReference>
<reference evidence="1 2" key="1">
    <citation type="submission" date="2019-01" db="EMBL/GenBank/DDBJ databases">
        <authorList>
            <person name="Sayadi A."/>
        </authorList>
    </citation>
    <scope>NUCLEOTIDE SEQUENCE [LARGE SCALE GENOMIC DNA]</scope>
</reference>
<name>A0A653DK19_CALMS</name>
<sequence length="73" mass="8386">MFREVKLHNHICFIKKNLLRGYDGRQAIFCSNYLSVSAFTFFRQISVMFITQDESAQKNKLAKIDLIINVGGG</sequence>
<evidence type="ECO:0000313" key="1">
    <source>
        <dbReference type="EMBL" id="VEN60545.1"/>
    </source>
</evidence>